<dbReference type="InterPro" id="IPR002197">
    <property type="entry name" value="HTH_Fis"/>
</dbReference>
<protein>
    <recommendedName>
        <fullName evidence="2 16">DNA-binding transcriptional regulator NtrC</fullName>
    </recommendedName>
    <alternativeName>
        <fullName evidence="16">Nitrogen regulation protein NR(I)</fullName>
    </alternativeName>
</protein>
<keyword evidence="13 16" id="KW-0535">Nitrogen fixation</keyword>
<accession>A0ABT8Y467</accession>
<reference evidence="19" key="1">
    <citation type="submission" date="2023-07" db="EMBL/GenBank/DDBJ databases">
        <authorList>
            <person name="Kim M."/>
        </authorList>
    </citation>
    <scope>NUCLEOTIDE SEQUENCE</scope>
    <source>
        <strain evidence="19">BIUV-7</strain>
    </source>
</reference>
<dbReference type="InterPro" id="IPR003593">
    <property type="entry name" value="AAA+_ATPase"/>
</dbReference>
<dbReference type="RefSeq" id="WP_303539425.1">
    <property type="nucleotide sequence ID" value="NZ_JAUOTP010000001.1"/>
</dbReference>
<feature type="modified residue" description="4-aspartylphosphate" evidence="15">
    <location>
        <position position="57"/>
    </location>
</feature>
<evidence type="ECO:0000259" key="18">
    <source>
        <dbReference type="PROSITE" id="PS50110"/>
    </source>
</evidence>
<evidence type="ECO:0000256" key="12">
    <source>
        <dbReference type="ARBA" id="ARBA00023163"/>
    </source>
</evidence>
<evidence type="ECO:0000256" key="1">
    <source>
        <dbReference type="ARBA" id="ARBA00004496"/>
    </source>
</evidence>
<keyword evidence="8 16" id="KW-0902">Two-component regulatory system</keyword>
<keyword evidence="3 16" id="KW-0963">Cytoplasm</keyword>
<dbReference type="SUPFAM" id="SSF52172">
    <property type="entry name" value="CheY-like"/>
    <property type="match status" value="1"/>
</dbReference>
<comment type="subcellular location">
    <subcellularLocation>
        <location evidence="1 16">Cytoplasm</location>
    </subcellularLocation>
</comment>
<dbReference type="PROSITE" id="PS50110">
    <property type="entry name" value="RESPONSE_REGULATORY"/>
    <property type="match status" value="1"/>
</dbReference>
<comment type="caution">
    <text evidence="19">The sequence shown here is derived from an EMBL/GenBank/DDBJ whole genome shotgun (WGS) entry which is preliminary data.</text>
</comment>
<evidence type="ECO:0000256" key="5">
    <source>
        <dbReference type="ARBA" id="ARBA00022553"/>
    </source>
</evidence>
<dbReference type="EMBL" id="JAUOTP010000001">
    <property type="protein sequence ID" value="MDO6413105.1"/>
    <property type="molecule type" value="Genomic_DNA"/>
</dbReference>
<dbReference type="InterPro" id="IPR025944">
    <property type="entry name" value="Sigma_54_int_dom_CS"/>
</dbReference>
<dbReference type="InterPro" id="IPR009057">
    <property type="entry name" value="Homeodomain-like_sf"/>
</dbReference>
<keyword evidence="12 16" id="KW-0804">Transcription</keyword>
<evidence type="ECO:0000256" key="2">
    <source>
        <dbReference type="ARBA" id="ARBA00019059"/>
    </source>
</evidence>
<dbReference type="InterPro" id="IPR027417">
    <property type="entry name" value="P-loop_NTPase"/>
</dbReference>
<feature type="domain" description="Response regulatory" evidence="18">
    <location>
        <begin position="8"/>
        <end position="122"/>
    </location>
</feature>
<dbReference type="InterPro" id="IPR002078">
    <property type="entry name" value="Sigma_54_int"/>
</dbReference>
<dbReference type="Proteomes" id="UP001169764">
    <property type="component" value="Unassembled WGS sequence"/>
</dbReference>
<gene>
    <name evidence="16 19" type="primary">ntrC</name>
    <name evidence="19" type="ORF">Q4F19_01805</name>
</gene>
<comment type="function">
    <text evidence="14 16">Member of the two-component regulatory system NtrB/NtrC, which controls expression of the nitrogen-regulated (ntr) genes in response to nitrogen limitation. Phosphorylated NtrC binds directly to DNA and stimulates the formation of open promoter-sigma54-RNA polymerase complexes.</text>
</comment>
<dbReference type="Pfam" id="PF00158">
    <property type="entry name" value="Sigma54_activat"/>
    <property type="match status" value="1"/>
</dbReference>
<dbReference type="Gene3D" id="1.10.8.60">
    <property type="match status" value="1"/>
</dbReference>
<name>A0ABT8Y467_9SPHN</name>
<dbReference type="PROSITE" id="PS00676">
    <property type="entry name" value="SIGMA54_INTERACT_2"/>
    <property type="match status" value="1"/>
</dbReference>
<dbReference type="InterPro" id="IPR025662">
    <property type="entry name" value="Sigma_54_int_dom_ATP-bd_1"/>
</dbReference>
<dbReference type="Pfam" id="PF25601">
    <property type="entry name" value="AAA_lid_14"/>
    <property type="match status" value="1"/>
</dbReference>
<evidence type="ECO:0000256" key="8">
    <source>
        <dbReference type="ARBA" id="ARBA00023012"/>
    </source>
</evidence>
<dbReference type="Gene3D" id="3.40.50.2300">
    <property type="match status" value="1"/>
</dbReference>
<dbReference type="SMART" id="SM00448">
    <property type="entry name" value="REC"/>
    <property type="match status" value="1"/>
</dbReference>
<evidence type="ECO:0000256" key="15">
    <source>
        <dbReference type="PROSITE-ProRule" id="PRU00169"/>
    </source>
</evidence>
<evidence type="ECO:0000256" key="3">
    <source>
        <dbReference type="ARBA" id="ARBA00022490"/>
    </source>
</evidence>
<dbReference type="InterPro" id="IPR011006">
    <property type="entry name" value="CheY-like_superfamily"/>
</dbReference>
<evidence type="ECO:0000313" key="20">
    <source>
        <dbReference type="Proteomes" id="UP001169764"/>
    </source>
</evidence>
<dbReference type="Gene3D" id="3.40.50.300">
    <property type="entry name" value="P-loop containing nucleotide triphosphate hydrolases"/>
    <property type="match status" value="1"/>
</dbReference>
<evidence type="ECO:0000256" key="7">
    <source>
        <dbReference type="ARBA" id="ARBA00022840"/>
    </source>
</evidence>
<dbReference type="PANTHER" id="PTHR32071">
    <property type="entry name" value="TRANSCRIPTIONAL REGULATORY PROTEIN"/>
    <property type="match status" value="1"/>
</dbReference>
<keyword evidence="4 16" id="KW-0678">Repressor</keyword>
<dbReference type="Pfam" id="PF00072">
    <property type="entry name" value="Response_reg"/>
    <property type="match status" value="1"/>
</dbReference>
<evidence type="ECO:0000256" key="14">
    <source>
        <dbReference type="ARBA" id="ARBA00043886"/>
    </source>
</evidence>
<evidence type="ECO:0000256" key="11">
    <source>
        <dbReference type="ARBA" id="ARBA00023159"/>
    </source>
</evidence>
<evidence type="ECO:0000256" key="16">
    <source>
        <dbReference type="RuleBase" id="RU365013"/>
    </source>
</evidence>
<dbReference type="PANTHER" id="PTHR32071:SF95">
    <property type="entry name" value="DNA-BINDING TRANSCRIPTIONAL REGULATOR NTRC"/>
    <property type="match status" value="1"/>
</dbReference>
<dbReference type="InterPro" id="IPR001789">
    <property type="entry name" value="Sig_transdc_resp-reg_receiver"/>
</dbReference>
<dbReference type="SUPFAM" id="SSF52540">
    <property type="entry name" value="P-loop containing nucleoside triphosphate hydrolases"/>
    <property type="match status" value="1"/>
</dbReference>
<evidence type="ECO:0000256" key="9">
    <source>
        <dbReference type="ARBA" id="ARBA00023015"/>
    </source>
</evidence>
<dbReference type="NCBIfam" id="TIGR01818">
    <property type="entry name" value="ntrC"/>
    <property type="match status" value="1"/>
</dbReference>
<dbReference type="Pfam" id="PF02954">
    <property type="entry name" value="HTH_8"/>
    <property type="match status" value="1"/>
</dbReference>
<dbReference type="InterPro" id="IPR058031">
    <property type="entry name" value="AAA_lid_NorR"/>
</dbReference>
<evidence type="ECO:0000256" key="4">
    <source>
        <dbReference type="ARBA" id="ARBA00022491"/>
    </source>
</evidence>
<evidence type="ECO:0000256" key="6">
    <source>
        <dbReference type="ARBA" id="ARBA00022741"/>
    </source>
</evidence>
<dbReference type="PROSITE" id="PS50045">
    <property type="entry name" value="SIGMA54_INTERACT_4"/>
    <property type="match status" value="1"/>
</dbReference>
<evidence type="ECO:0000256" key="10">
    <source>
        <dbReference type="ARBA" id="ARBA00023125"/>
    </source>
</evidence>
<dbReference type="Gene3D" id="1.10.10.60">
    <property type="entry name" value="Homeodomain-like"/>
    <property type="match status" value="1"/>
</dbReference>
<dbReference type="CDD" id="cd00009">
    <property type="entry name" value="AAA"/>
    <property type="match status" value="1"/>
</dbReference>
<keyword evidence="20" id="KW-1185">Reference proteome</keyword>
<dbReference type="PROSITE" id="PS00688">
    <property type="entry name" value="SIGMA54_INTERACT_3"/>
    <property type="match status" value="1"/>
</dbReference>
<keyword evidence="5 15" id="KW-0597">Phosphoprotein</keyword>
<dbReference type="InterPro" id="IPR010114">
    <property type="entry name" value="Transcript_reg_NtrC"/>
</dbReference>
<keyword evidence="10 16" id="KW-0238">DNA-binding</keyword>
<keyword evidence="6 16" id="KW-0547">Nucleotide-binding</keyword>
<sequence>MTPTRSGRILVTDDDAAIRTVVREALRRAGHVVEVAGSLAEQRRAFAHFRPDVLVTDVVLPDGNGLDAVGDLRTSQPGLPVIVLSAQNTFTTALRANEQGAFDYLPKPFDLGELTRTVADALRSTQSGEDPVEEEPGEELPLIGRSPAMQEVYRTIARVVSNDLTVLVLGESGTGKELVARAIHDFGARKAAPFVPVNMAAIPRELIESELFGHERGAFTGAAQRNAGRFEQAQGGTLFLDEIGDMPLEAQTRLLRVLQSGEFTPVGSARAIRADVRIISATHQDLPRLTADGGFREDLYYRLNVVPVRLPPLRERGGDVALLARYFLDRAAANGLPRKSLDEAAALRLEKHGWPGNVRELENLMRRLAALSRDPVIGAALVEQQLVHGQGGGTIVPEASSLGEAIEHHLARHLASYGTDLPPDGLYDRLLAEVERPLFRLALAAVRGNQLKAAKLLGLNRNTLRKKLTELGVGPVVRKAD</sequence>
<evidence type="ECO:0000259" key="17">
    <source>
        <dbReference type="PROSITE" id="PS50045"/>
    </source>
</evidence>
<keyword evidence="9 16" id="KW-0805">Transcription regulation</keyword>
<dbReference type="PROSITE" id="PS00675">
    <property type="entry name" value="SIGMA54_INTERACT_1"/>
    <property type="match status" value="1"/>
</dbReference>
<dbReference type="PRINTS" id="PR01590">
    <property type="entry name" value="HTHFIS"/>
</dbReference>
<keyword evidence="7 16" id="KW-0067">ATP-binding</keyword>
<dbReference type="SMART" id="SM00382">
    <property type="entry name" value="AAA"/>
    <property type="match status" value="1"/>
</dbReference>
<proteinExistence type="predicted"/>
<dbReference type="InterPro" id="IPR025943">
    <property type="entry name" value="Sigma_54_int_dom_ATP-bd_2"/>
</dbReference>
<evidence type="ECO:0000313" key="19">
    <source>
        <dbReference type="EMBL" id="MDO6413105.1"/>
    </source>
</evidence>
<organism evidence="19 20">
    <name type="scientific">Sphingomonas natans</name>
    <dbReference type="NCBI Taxonomy" id="3063330"/>
    <lineage>
        <taxon>Bacteria</taxon>
        <taxon>Pseudomonadati</taxon>
        <taxon>Pseudomonadota</taxon>
        <taxon>Alphaproteobacteria</taxon>
        <taxon>Sphingomonadales</taxon>
        <taxon>Sphingomonadaceae</taxon>
        <taxon>Sphingomonas</taxon>
    </lineage>
</organism>
<evidence type="ECO:0000256" key="13">
    <source>
        <dbReference type="ARBA" id="ARBA00023231"/>
    </source>
</evidence>
<keyword evidence="11 16" id="KW-0010">Activator</keyword>
<dbReference type="SUPFAM" id="SSF46689">
    <property type="entry name" value="Homeodomain-like"/>
    <property type="match status" value="1"/>
</dbReference>
<feature type="domain" description="Sigma-54 factor interaction" evidence="17">
    <location>
        <begin position="142"/>
        <end position="370"/>
    </location>
</feature>